<accession>A0A212LF18</accession>
<feature type="transmembrane region" description="Helical" evidence="7">
    <location>
        <begin position="20"/>
        <end position="52"/>
    </location>
</feature>
<evidence type="ECO:0000256" key="6">
    <source>
        <dbReference type="ARBA" id="ARBA00023136"/>
    </source>
</evidence>
<evidence type="ECO:0000313" key="8">
    <source>
        <dbReference type="EMBL" id="SCM75989.1"/>
    </source>
</evidence>
<evidence type="ECO:0000256" key="4">
    <source>
        <dbReference type="ARBA" id="ARBA00022692"/>
    </source>
</evidence>
<feature type="transmembrane region" description="Helical" evidence="7">
    <location>
        <begin position="143"/>
        <end position="162"/>
    </location>
</feature>
<sequence>MAETLTSGPGGRPVNPRTKLAALLWTASLVLFLPALPAFAFAALLLAAAAVVDRTLFLTVLRRSLAIAIPFTLAVVAVQTLLVRHADSAPLWGPFLFSDHGLEKSGALAGRVTAIVTTSLLVFTSTGPARLLRSLDTAGWPPALAYLIASPLLMLGAFAARLRAIREAQEARGWRRGGSPLHRLRGLLLLVSPLVTSALIEADQRSHVLNQRAFRAFPRRTPLLPVDDAPWERPARLALVGLAVLQAGAWPWL</sequence>
<dbReference type="PANTHER" id="PTHR34857:SF2">
    <property type="entry name" value="SLL0384 PROTEIN"/>
    <property type="match status" value="1"/>
</dbReference>
<evidence type="ECO:0000256" key="3">
    <source>
        <dbReference type="ARBA" id="ARBA00022475"/>
    </source>
</evidence>
<feature type="transmembrane region" description="Helical" evidence="7">
    <location>
        <begin position="64"/>
        <end position="82"/>
    </location>
</feature>
<evidence type="ECO:0000256" key="2">
    <source>
        <dbReference type="ARBA" id="ARBA00008564"/>
    </source>
</evidence>
<dbReference type="InterPro" id="IPR051611">
    <property type="entry name" value="ECF_transporter_component"/>
</dbReference>
<dbReference type="InterPro" id="IPR003339">
    <property type="entry name" value="ABC/ECF_trnsptr_transmembrane"/>
</dbReference>
<dbReference type="GO" id="GO:0005886">
    <property type="term" value="C:plasma membrane"/>
    <property type="evidence" value="ECO:0007669"/>
    <property type="project" value="UniProtKB-ARBA"/>
</dbReference>
<proteinExistence type="inferred from homology"/>
<dbReference type="PANTHER" id="PTHR34857">
    <property type="entry name" value="SLL0384 PROTEIN"/>
    <property type="match status" value="1"/>
</dbReference>
<comment type="similarity">
    <text evidence="2">Belongs to the CbiQ family.</text>
</comment>
<dbReference type="EMBL" id="FMJD01000007">
    <property type="protein sequence ID" value="SCM75989.1"/>
    <property type="molecule type" value="Genomic_DNA"/>
</dbReference>
<dbReference type="Pfam" id="PF02361">
    <property type="entry name" value="CbiQ"/>
    <property type="match status" value="1"/>
</dbReference>
<name>A0A212LF18_9HYPH</name>
<evidence type="ECO:0000256" key="1">
    <source>
        <dbReference type="ARBA" id="ARBA00004141"/>
    </source>
</evidence>
<comment type="subcellular location">
    <subcellularLocation>
        <location evidence="1">Membrane</location>
        <topology evidence="1">Multi-pass membrane protein</topology>
    </subcellularLocation>
</comment>
<gene>
    <name evidence="8" type="ORF">KL86PLE_30436</name>
</gene>
<keyword evidence="5 7" id="KW-1133">Transmembrane helix</keyword>
<protein>
    <submittedName>
        <fullName evidence="8">Cobalt transport protein</fullName>
    </submittedName>
</protein>
<keyword evidence="6 7" id="KW-0472">Membrane</keyword>
<organism evidence="8">
    <name type="scientific">uncultured Pleomorphomonas sp</name>
    <dbReference type="NCBI Taxonomy" id="442121"/>
    <lineage>
        <taxon>Bacteria</taxon>
        <taxon>Pseudomonadati</taxon>
        <taxon>Pseudomonadota</taxon>
        <taxon>Alphaproteobacteria</taxon>
        <taxon>Hyphomicrobiales</taxon>
        <taxon>Pleomorphomonadaceae</taxon>
        <taxon>Pleomorphomonas</taxon>
        <taxon>environmental samples</taxon>
    </lineage>
</organism>
<dbReference type="AlphaFoldDB" id="A0A212LF18"/>
<reference evidence="8" key="1">
    <citation type="submission" date="2016-08" db="EMBL/GenBank/DDBJ databases">
        <authorList>
            <person name="Seilhamer J.J."/>
        </authorList>
    </citation>
    <scope>NUCLEOTIDE SEQUENCE</scope>
    <source>
        <strain evidence="8">86</strain>
    </source>
</reference>
<dbReference type="RefSeq" id="WP_288196270.1">
    <property type="nucleotide sequence ID" value="NZ_LT608334.1"/>
</dbReference>
<keyword evidence="3" id="KW-1003">Cell membrane</keyword>
<evidence type="ECO:0000256" key="7">
    <source>
        <dbReference type="SAM" id="Phobius"/>
    </source>
</evidence>
<keyword evidence="4 7" id="KW-0812">Transmembrane</keyword>
<evidence type="ECO:0000256" key="5">
    <source>
        <dbReference type="ARBA" id="ARBA00022989"/>
    </source>
</evidence>
<dbReference type="CDD" id="cd16914">
    <property type="entry name" value="EcfT"/>
    <property type="match status" value="1"/>
</dbReference>